<reference evidence="1" key="1">
    <citation type="journal article" date="2021" name="Mol. Plant Microbe Interact.">
        <title>Complete Genome Sequence of the Plant-Pathogenic Fungus Colletotrichum lupini.</title>
        <authorList>
            <person name="Baroncelli R."/>
            <person name="Pensec F."/>
            <person name="Da Lio D."/>
            <person name="Boufleur T."/>
            <person name="Vicente I."/>
            <person name="Sarrocco S."/>
            <person name="Picot A."/>
            <person name="Baraldi E."/>
            <person name="Sukno S."/>
            <person name="Thon M."/>
            <person name="Le Floch G."/>
        </authorList>
    </citation>
    <scope>NUCLEOTIDE SEQUENCE</scope>
    <source>
        <strain evidence="1">IMI 504893</strain>
    </source>
</reference>
<name>A0A9Q8SLQ6_9PEZI</name>
<proteinExistence type="predicted"/>
<dbReference type="KEGG" id="clup:CLUP02_04719"/>
<dbReference type="GO" id="GO:0005737">
    <property type="term" value="C:cytoplasm"/>
    <property type="evidence" value="ECO:0007669"/>
    <property type="project" value="TreeGrafter"/>
</dbReference>
<organism evidence="1 2">
    <name type="scientific">Colletotrichum lupini</name>
    <dbReference type="NCBI Taxonomy" id="145971"/>
    <lineage>
        <taxon>Eukaryota</taxon>
        <taxon>Fungi</taxon>
        <taxon>Dikarya</taxon>
        <taxon>Ascomycota</taxon>
        <taxon>Pezizomycotina</taxon>
        <taxon>Sordariomycetes</taxon>
        <taxon>Hypocreomycetidae</taxon>
        <taxon>Glomerellales</taxon>
        <taxon>Glomerellaceae</taxon>
        <taxon>Colletotrichum</taxon>
        <taxon>Colletotrichum acutatum species complex</taxon>
    </lineage>
</organism>
<dbReference type="AlphaFoldDB" id="A0A9Q8SLQ6"/>
<dbReference type="GO" id="GO:0006044">
    <property type="term" value="P:N-acetylglucosamine metabolic process"/>
    <property type="evidence" value="ECO:0007669"/>
    <property type="project" value="TreeGrafter"/>
</dbReference>
<dbReference type="Pfam" id="PF12239">
    <property type="entry name" value="DUF3605"/>
    <property type="match status" value="1"/>
</dbReference>
<dbReference type="RefSeq" id="XP_049140873.1">
    <property type="nucleotide sequence ID" value="XM_049283730.1"/>
</dbReference>
<dbReference type="PANTHER" id="PTHR35020:SF2">
    <property type="entry name" value="N-ACETYLGLUCOSAMINE-INDUCED PROTEIN 1"/>
    <property type="match status" value="1"/>
</dbReference>
<gene>
    <name evidence="1" type="ORF">CLUP02_04719</name>
</gene>
<dbReference type="PANTHER" id="PTHR35020">
    <property type="entry name" value="N-ACETYLGLUCOSAMINE-INDUCED PROTEIN 1"/>
    <property type="match status" value="1"/>
</dbReference>
<dbReference type="InterPro" id="IPR022036">
    <property type="entry name" value="DUF3605"/>
</dbReference>
<protein>
    <recommendedName>
        <fullName evidence="3">N-acetylglucosamine-induced protein 1</fullName>
    </recommendedName>
</protein>
<dbReference type="Proteomes" id="UP000830671">
    <property type="component" value="Chromosome 2"/>
</dbReference>
<evidence type="ECO:0008006" key="3">
    <source>
        <dbReference type="Google" id="ProtNLM"/>
    </source>
</evidence>
<keyword evidence="2" id="KW-1185">Reference proteome</keyword>
<evidence type="ECO:0000313" key="1">
    <source>
        <dbReference type="EMBL" id="UQC79240.1"/>
    </source>
</evidence>
<dbReference type="GeneID" id="73338740"/>
<sequence length="229" mass="26240">MDIEALIKDPPFKLTEADIRALRGQCEAFRSHTWDEVQNVIAAGEMGQLNRAPQDLRNYILWLAEVGKSHGSVLEFVRREKLRWQNPIAARDDVPFADPHDWKILWNDWPYAFDDGIMHLVMWSKSKIAVDPDTGLPTEESARLIEAFLDRTFGGGLGCTRCENLLWFKQKAAWQSVKALDHIHVLLRGVQEDQVERLIGQHRSQTLQVLARKGMLKTEIGLRISSKMS</sequence>
<dbReference type="EMBL" id="CP019474">
    <property type="protein sequence ID" value="UQC79240.1"/>
    <property type="molecule type" value="Genomic_DNA"/>
</dbReference>
<accession>A0A9Q8SLQ6</accession>
<evidence type="ECO:0000313" key="2">
    <source>
        <dbReference type="Proteomes" id="UP000830671"/>
    </source>
</evidence>